<dbReference type="PROSITE" id="PS51379">
    <property type="entry name" value="4FE4S_FER_2"/>
    <property type="match status" value="1"/>
</dbReference>
<dbReference type="SUPFAM" id="SSF46548">
    <property type="entry name" value="alpha-helical ferredoxin"/>
    <property type="match status" value="1"/>
</dbReference>
<evidence type="ECO:0000256" key="10">
    <source>
        <dbReference type="ARBA" id="ARBA00049714"/>
    </source>
</evidence>
<dbReference type="PANTHER" id="PTHR43073:SF2">
    <property type="entry name" value="DIHYDROPYRIMIDINE DEHYDROGENASE [NADP(+)]"/>
    <property type="match status" value="1"/>
</dbReference>
<dbReference type="KEGG" id="meso:BSQ44_17865"/>
<dbReference type="Pfam" id="PF07992">
    <property type="entry name" value="Pyr_redox_2"/>
    <property type="match status" value="1"/>
</dbReference>
<comment type="function">
    <text evidence="9">Involved in pyrimidine base degradation. Catalyzes physiologically the reduction of uracil to 5,6-dihydrouracil (DHU) by using NADH as a specific cosubstrate. It also catalyzes the reverse reaction and the reduction of thymine to 5,6-dihydrothymine (DHT).</text>
</comment>
<evidence type="ECO:0000259" key="12">
    <source>
        <dbReference type="PROSITE" id="PS51379"/>
    </source>
</evidence>
<dbReference type="InterPro" id="IPR023753">
    <property type="entry name" value="FAD/NAD-binding_dom"/>
</dbReference>
<protein>
    <recommendedName>
        <fullName evidence="11">dihydrouracil dehydrogenase (NAD(+))</fullName>
        <ecNumber evidence="11">1.3.1.1</ecNumber>
    </recommendedName>
    <alternativeName>
        <fullName evidence="6">Dihydrothymine dehydrogenase</fullName>
    </alternativeName>
    <alternativeName>
        <fullName evidence="5">Dihydrouracil dehydrogenase</fullName>
    </alternativeName>
</protein>
<evidence type="ECO:0000256" key="11">
    <source>
        <dbReference type="ARBA" id="ARBA00049728"/>
    </source>
</evidence>
<comment type="catalytic activity">
    <reaction evidence="7">
        <text>5,6-dihydrothymine + NAD(+) = thymine + NADH + H(+)</text>
        <dbReference type="Rhea" id="RHEA:28791"/>
        <dbReference type="ChEBI" id="CHEBI:15378"/>
        <dbReference type="ChEBI" id="CHEBI:17821"/>
        <dbReference type="ChEBI" id="CHEBI:27468"/>
        <dbReference type="ChEBI" id="CHEBI:57540"/>
        <dbReference type="ChEBI" id="CHEBI:57945"/>
        <dbReference type="EC" id="1.3.1.1"/>
    </reaction>
</comment>
<dbReference type="PRINTS" id="PR00368">
    <property type="entry name" value="FADPNR"/>
</dbReference>
<dbReference type="InterPro" id="IPR036188">
    <property type="entry name" value="FAD/NAD-bd_sf"/>
</dbReference>
<keyword evidence="14" id="KW-1185">Reference proteome</keyword>
<dbReference type="InterPro" id="IPR017896">
    <property type="entry name" value="4Fe4S_Fe-S-bd"/>
</dbReference>
<gene>
    <name evidence="13" type="ORF">BSQ44_17865</name>
</gene>
<proteinExistence type="predicted"/>
<evidence type="ECO:0000256" key="8">
    <source>
        <dbReference type="ARBA" id="ARBA00048792"/>
    </source>
</evidence>
<keyword evidence="4" id="KW-0560">Oxidoreductase</keyword>
<name>A0A1L3SUD6_9HYPH</name>
<dbReference type="EC" id="1.3.1.1" evidence="11"/>
<dbReference type="PRINTS" id="PR00469">
    <property type="entry name" value="PNDRDTASEII"/>
</dbReference>
<dbReference type="STRING" id="1670800.BSQ44_17865"/>
<comment type="cofactor">
    <cofactor evidence="1">
        <name>FMN</name>
        <dbReference type="ChEBI" id="CHEBI:58210"/>
    </cofactor>
</comment>
<organism evidence="13 14">
    <name type="scientific">Aquibium oceanicum</name>
    <dbReference type="NCBI Taxonomy" id="1670800"/>
    <lineage>
        <taxon>Bacteria</taxon>
        <taxon>Pseudomonadati</taxon>
        <taxon>Pseudomonadota</taxon>
        <taxon>Alphaproteobacteria</taxon>
        <taxon>Hyphomicrobiales</taxon>
        <taxon>Phyllobacteriaceae</taxon>
        <taxon>Aquibium</taxon>
    </lineage>
</organism>
<dbReference type="AlphaFoldDB" id="A0A1L3SUD6"/>
<dbReference type="OrthoDB" id="9803192at2"/>
<dbReference type="RefSeq" id="WP_072606497.1">
    <property type="nucleotide sequence ID" value="NZ_CP018171.1"/>
</dbReference>
<accession>A0A1L3SUD6</accession>
<comment type="subunit">
    <text evidence="10">Heterotetramer of 2 PreA and 2 PreT subunits.</text>
</comment>
<evidence type="ECO:0000256" key="5">
    <source>
        <dbReference type="ARBA" id="ARBA00030119"/>
    </source>
</evidence>
<keyword evidence="3" id="KW-0288">FMN</keyword>
<evidence type="ECO:0000256" key="9">
    <source>
        <dbReference type="ARBA" id="ARBA00049578"/>
    </source>
</evidence>
<dbReference type="SUPFAM" id="SSF51971">
    <property type="entry name" value="Nucleotide-binding domain"/>
    <property type="match status" value="1"/>
</dbReference>
<dbReference type="InterPro" id="IPR028261">
    <property type="entry name" value="DPD_II"/>
</dbReference>
<evidence type="ECO:0000313" key="14">
    <source>
        <dbReference type="Proteomes" id="UP000182840"/>
    </source>
</evidence>
<evidence type="ECO:0000256" key="1">
    <source>
        <dbReference type="ARBA" id="ARBA00001917"/>
    </source>
</evidence>
<keyword evidence="2" id="KW-0285">Flavoprotein</keyword>
<dbReference type="Proteomes" id="UP000182840">
    <property type="component" value="Chromosome"/>
</dbReference>
<dbReference type="InterPro" id="IPR009051">
    <property type="entry name" value="Helical_ferredxn"/>
</dbReference>
<dbReference type="EMBL" id="CP018171">
    <property type="protein sequence ID" value="APH73026.1"/>
    <property type="molecule type" value="Genomic_DNA"/>
</dbReference>
<dbReference type="Pfam" id="PF14691">
    <property type="entry name" value="Fer4_20"/>
    <property type="match status" value="1"/>
</dbReference>
<dbReference type="GO" id="GO:0004159">
    <property type="term" value="F:dihydropyrimidine dehydrogenase (NAD+) activity"/>
    <property type="evidence" value="ECO:0007669"/>
    <property type="project" value="UniProtKB-EC"/>
</dbReference>
<evidence type="ECO:0000256" key="2">
    <source>
        <dbReference type="ARBA" id="ARBA00022630"/>
    </source>
</evidence>
<reference evidence="14" key="1">
    <citation type="submission" date="2016-11" db="EMBL/GenBank/DDBJ databases">
        <title>Mesorhizobium oceanicum sp. nov., isolated from deep seawater in South China Sea.</title>
        <authorList>
            <person name="Fu G.-Y."/>
        </authorList>
    </citation>
    <scope>NUCLEOTIDE SEQUENCE [LARGE SCALE GENOMIC DNA]</scope>
    <source>
        <strain evidence="14">B7</strain>
    </source>
</reference>
<evidence type="ECO:0000313" key="13">
    <source>
        <dbReference type="EMBL" id="APH73026.1"/>
    </source>
</evidence>
<evidence type="ECO:0000256" key="4">
    <source>
        <dbReference type="ARBA" id="ARBA00023002"/>
    </source>
</evidence>
<sequence length="455" mass="47928">MTEGLFKEGIVPGRLPSGQYADNFSDLHPPFDRHEALVESDRCYFCYDAPCMQACPTAIDIPLFIREIATGNPLGAAKTIFEQNIFGGMCARVCPTETLCEEVCVREIAEGKPVKIGMLQRYATDTAMAQDKQFFPRAAPTGKKVAVVGAGPAGLACAHRLAVKGHDVTVLEAKPKSGGLNEYGIASYKTVDGFAQAEVDYILSVGGITVENGKALGRDFSLAELTASYDAVFLGMGLAGVNALGGEGEEAEGVRDAVDFIAELRQASDLADLPVGRRVVVLGGGMTAIDAAVQARLLGAEEVTICYRRGKENMNASVYEQDLAAANGVTIRHWMQPKRIVGVNGSTVGIELEYTAIKDGKLAGTGETITLAADQVFKAIGQSFDAAPLNGSGNSIALERGRIKVDAEGRTSMAKVWAGGDCVADAREDLTVAAVAAGRDAAESMHRTLTSNGRA</sequence>
<feature type="domain" description="4Fe-4S ferredoxin-type" evidence="12">
    <location>
        <begin position="34"/>
        <end position="64"/>
    </location>
</feature>
<dbReference type="GO" id="GO:0051536">
    <property type="term" value="F:iron-sulfur cluster binding"/>
    <property type="evidence" value="ECO:0007669"/>
    <property type="project" value="InterPro"/>
</dbReference>
<evidence type="ECO:0000256" key="6">
    <source>
        <dbReference type="ARBA" id="ARBA00032722"/>
    </source>
</evidence>
<comment type="catalytic activity">
    <reaction evidence="8">
        <text>5,6-dihydrouracil + NAD(+) = uracil + NADH + H(+)</text>
        <dbReference type="Rhea" id="RHEA:20189"/>
        <dbReference type="ChEBI" id="CHEBI:15378"/>
        <dbReference type="ChEBI" id="CHEBI:15901"/>
        <dbReference type="ChEBI" id="CHEBI:17568"/>
        <dbReference type="ChEBI" id="CHEBI:57540"/>
        <dbReference type="ChEBI" id="CHEBI:57945"/>
        <dbReference type="EC" id="1.3.1.1"/>
    </reaction>
</comment>
<dbReference type="Gene3D" id="1.10.1060.10">
    <property type="entry name" value="Alpha-helical ferredoxin"/>
    <property type="match status" value="1"/>
</dbReference>
<evidence type="ECO:0000256" key="3">
    <source>
        <dbReference type="ARBA" id="ARBA00022643"/>
    </source>
</evidence>
<dbReference type="PANTHER" id="PTHR43073">
    <property type="entry name" value="DIHYDROPYRIMIDINE DEHYDROGENASE [NADP(+)]"/>
    <property type="match status" value="1"/>
</dbReference>
<evidence type="ECO:0000256" key="7">
    <source>
        <dbReference type="ARBA" id="ARBA00047685"/>
    </source>
</evidence>
<dbReference type="Gene3D" id="3.50.50.60">
    <property type="entry name" value="FAD/NAD(P)-binding domain"/>
    <property type="match status" value="2"/>
</dbReference>